<evidence type="ECO:0000313" key="5">
    <source>
        <dbReference type="Proteomes" id="UP000296706"/>
    </source>
</evidence>
<evidence type="ECO:0000313" key="4">
    <source>
        <dbReference type="EMBL" id="QCC52855.1"/>
    </source>
</evidence>
<sequence length="64" mass="6682">MSDLEDDEADETEQSAVGGNVFGSFSSDSEAIEAGSPSVEGTLFVVAGAVLALLFFLQFYLLMG</sequence>
<evidence type="ECO:0000259" key="3">
    <source>
        <dbReference type="Pfam" id="PF23994"/>
    </source>
</evidence>
<feature type="transmembrane region" description="Helical" evidence="2">
    <location>
        <begin position="43"/>
        <end position="63"/>
    </location>
</feature>
<dbReference type="EMBL" id="CP031310">
    <property type="protein sequence ID" value="QCC52855.1"/>
    <property type="molecule type" value="Genomic_DNA"/>
</dbReference>
<dbReference type="InterPro" id="IPR055736">
    <property type="entry name" value="DUF7312"/>
</dbReference>
<evidence type="ECO:0000256" key="1">
    <source>
        <dbReference type="SAM" id="MobiDB-lite"/>
    </source>
</evidence>
<protein>
    <recommendedName>
        <fullName evidence="3">DUF7312 domain-containing protein</fullName>
    </recommendedName>
</protein>
<accession>A0A4D6HGZ6</accession>
<feature type="domain" description="DUF7312" evidence="3">
    <location>
        <begin position="2"/>
        <end position="58"/>
    </location>
</feature>
<dbReference type="Proteomes" id="UP000296706">
    <property type="component" value="Chromosome"/>
</dbReference>
<gene>
    <name evidence="4" type="ORF">DV733_02925</name>
</gene>
<proteinExistence type="predicted"/>
<keyword evidence="2" id="KW-1133">Transmembrane helix</keyword>
<evidence type="ECO:0000256" key="2">
    <source>
        <dbReference type="SAM" id="Phobius"/>
    </source>
</evidence>
<keyword evidence="2" id="KW-0812">Transmembrane</keyword>
<reference evidence="4 5" key="1">
    <citation type="journal article" date="2019" name="Nat. Commun.">
        <title>A new type of DNA phosphorothioation-based antiviral system in archaea.</title>
        <authorList>
            <person name="Xiong L."/>
            <person name="Liu S."/>
            <person name="Chen S."/>
            <person name="Xiao Y."/>
            <person name="Zhu B."/>
            <person name="Gao Y."/>
            <person name="Zhang Y."/>
            <person name="Chen B."/>
            <person name="Luo J."/>
            <person name="Deng Z."/>
            <person name="Chen X."/>
            <person name="Wang L."/>
            <person name="Chen S."/>
        </authorList>
    </citation>
    <scope>NUCLEOTIDE SEQUENCE [LARGE SCALE GENOMIC DNA]</scope>
    <source>
        <strain evidence="4 5">CBA1105</strain>
    </source>
</reference>
<dbReference type="STRING" id="1457250.GCA_000755225_02881"/>
<keyword evidence="2" id="KW-0472">Membrane</keyword>
<feature type="region of interest" description="Disordered" evidence="1">
    <location>
        <begin position="1"/>
        <end position="22"/>
    </location>
</feature>
<dbReference type="AlphaFoldDB" id="A0A4D6HGZ6"/>
<keyword evidence="5" id="KW-1185">Reference proteome</keyword>
<dbReference type="KEGG" id="hsn:DV733_02925"/>
<feature type="compositionally biased region" description="Acidic residues" evidence="1">
    <location>
        <begin position="1"/>
        <end position="13"/>
    </location>
</feature>
<organism evidence="4 5">
    <name type="scientific">Halapricum salinum</name>
    <dbReference type="NCBI Taxonomy" id="1457250"/>
    <lineage>
        <taxon>Archaea</taxon>
        <taxon>Methanobacteriati</taxon>
        <taxon>Methanobacteriota</taxon>
        <taxon>Stenosarchaea group</taxon>
        <taxon>Halobacteria</taxon>
        <taxon>Halobacteriales</taxon>
        <taxon>Haloarculaceae</taxon>
        <taxon>Halapricum</taxon>
    </lineage>
</organism>
<dbReference type="Pfam" id="PF23994">
    <property type="entry name" value="DUF7312"/>
    <property type="match status" value="1"/>
</dbReference>
<name>A0A4D6HGZ6_9EURY</name>